<evidence type="ECO:0000313" key="11">
    <source>
        <dbReference type="EMBL" id="KAK4215114.1"/>
    </source>
</evidence>
<dbReference type="Pfam" id="PF07156">
    <property type="entry name" value="Prenylcys_lyase"/>
    <property type="match status" value="1"/>
</dbReference>
<name>A0AAN6Y9V8_9PEZI</name>
<keyword evidence="4 9" id="KW-0732">Signal</keyword>
<organism evidence="11 12">
    <name type="scientific">Rhypophila decipiens</name>
    <dbReference type="NCBI Taxonomy" id="261697"/>
    <lineage>
        <taxon>Eukaryota</taxon>
        <taxon>Fungi</taxon>
        <taxon>Dikarya</taxon>
        <taxon>Ascomycota</taxon>
        <taxon>Pezizomycotina</taxon>
        <taxon>Sordariomycetes</taxon>
        <taxon>Sordariomycetidae</taxon>
        <taxon>Sordariales</taxon>
        <taxon>Naviculisporaceae</taxon>
        <taxon>Rhypophila</taxon>
    </lineage>
</organism>
<dbReference type="Gene3D" id="3.50.50.60">
    <property type="entry name" value="FAD/NAD(P)-binding domain"/>
    <property type="match status" value="1"/>
</dbReference>
<gene>
    <name evidence="11" type="ORF">QBC37DRAFT_419678</name>
</gene>
<evidence type="ECO:0000256" key="2">
    <source>
        <dbReference type="ARBA" id="ARBA00009967"/>
    </source>
</evidence>
<evidence type="ECO:0000256" key="9">
    <source>
        <dbReference type="SAM" id="SignalP"/>
    </source>
</evidence>
<feature type="compositionally biased region" description="Basic and acidic residues" evidence="8">
    <location>
        <begin position="555"/>
        <end position="570"/>
    </location>
</feature>
<accession>A0AAN6Y9V8</accession>
<comment type="cofactor">
    <cofactor evidence="1">
        <name>FAD</name>
        <dbReference type="ChEBI" id="CHEBI:57692"/>
    </cofactor>
</comment>
<evidence type="ECO:0000256" key="6">
    <source>
        <dbReference type="ARBA" id="ARBA00023002"/>
    </source>
</evidence>
<keyword evidence="6" id="KW-0560">Oxidoreductase</keyword>
<comment type="caution">
    <text evidence="11">The sequence shown here is derived from an EMBL/GenBank/DDBJ whole genome shotgun (WGS) entry which is preliminary data.</text>
</comment>
<reference evidence="11" key="1">
    <citation type="journal article" date="2023" name="Mol. Phylogenet. Evol.">
        <title>Genome-scale phylogeny and comparative genomics of the fungal order Sordariales.</title>
        <authorList>
            <person name="Hensen N."/>
            <person name="Bonometti L."/>
            <person name="Westerberg I."/>
            <person name="Brannstrom I.O."/>
            <person name="Guillou S."/>
            <person name="Cros-Aarteil S."/>
            <person name="Calhoun S."/>
            <person name="Haridas S."/>
            <person name="Kuo A."/>
            <person name="Mondo S."/>
            <person name="Pangilinan J."/>
            <person name="Riley R."/>
            <person name="LaButti K."/>
            <person name="Andreopoulos B."/>
            <person name="Lipzen A."/>
            <person name="Chen C."/>
            <person name="Yan M."/>
            <person name="Daum C."/>
            <person name="Ng V."/>
            <person name="Clum A."/>
            <person name="Steindorff A."/>
            <person name="Ohm R.A."/>
            <person name="Martin F."/>
            <person name="Silar P."/>
            <person name="Natvig D.O."/>
            <person name="Lalanne C."/>
            <person name="Gautier V."/>
            <person name="Ament-Velasquez S.L."/>
            <person name="Kruys A."/>
            <person name="Hutchinson M.I."/>
            <person name="Powell A.J."/>
            <person name="Barry K."/>
            <person name="Miller A.N."/>
            <person name="Grigoriev I.V."/>
            <person name="Debuchy R."/>
            <person name="Gladieux P."/>
            <person name="Hiltunen Thoren M."/>
            <person name="Johannesson H."/>
        </authorList>
    </citation>
    <scope>NUCLEOTIDE SEQUENCE</scope>
    <source>
        <strain evidence="11">PSN293</strain>
    </source>
</reference>
<evidence type="ECO:0000259" key="10">
    <source>
        <dbReference type="Pfam" id="PF07156"/>
    </source>
</evidence>
<comment type="similarity">
    <text evidence="2">Belongs to the prenylcysteine oxidase family.</text>
</comment>
<dbReference type="Pfam" id="PF13450">
    <property type="entry name" value="NAD_binding_8"/>
    <property type="match status" value="1"/>
</dbReference>
<sequence>MRTSPAAALIVSALIESVSGLSKLYPDQQQDIRQIAIIGAGAAGSTAASYLQKYAAESGVAINVTIFEKTDHIGGRTLTVNPFDDPAIRLELGASIFIEKNKILYDSLAEFGLSKRDPDEGADPTLGIWDGDDFVFTINQDDSYWWNAGKAILRYGFLAPRRTQQLMEATIGKFLKLYEEPYFPFRSLTQRVYDLDLVRTTGVTGEQLLKGNNIGNLYAHDIVQASTRVNYASNIGAIHGLDTMVSMAPEGAMAVAGGNWQIFHKMVEKSGVKLVLNTSIISIDFAEKSDVDGPAIFQDVTNDQKVIAAFPLSDDQAAPKITRDGEESRKYKLISTSESYSNTYDNIIIATPWQFANIAAGDGVIQQVIDMIPYVRLHVTLFASPFRYSPKFFGKEEGAAIPATVLTTLSKEDDVSSGVEGAGKAGFFSISTLRKGVNPKTQREEYLYKIFSPEKVTPEFLTRLYGISVPDTFVDVVDGDVGEQASPISWYYPHVFNSYPKALPRVTFQDPVVGQGIYYTSGMESFISTMETNALMGKNVARLVIDEILEEEAKVEENGEKSPHRVECDRGGLGALKNGEVPKTRPVQPMFEDV</sequence>
<feature type="region of interest" description="Disordered" evidence="8">
    <location>
        <begin position="555"/>
        <end position="594"/>
    </location>
</feature>
<dbReference type="InterPro" id="IPR010795">
    <property type="entry name" value="Prenylcys_lyase"/>
</dbReference>
<dbReference type="Proteomes" id="UP001301769">
    <property type="component" value="Unassembled WGS sequence"/>
</dbReference>
<proteinExistence type="inferred from homology"/>
<keyword evidence="12" id="KW-1185">Reference proteome</keyword>
<dbReference type="GO" id="GO:0030327">
    <property type="term" value="P:prenylated protein catabolic process"/>
    <property type="evidence" value="ECO:0007669"/>
    <property type="project" value="TreeGrafter"/>
</dbReference>
<feature type="chain" id="PRO_5042888837" evidence="9">
    <location>
        <begin position="21"/>
        <end position="594"/>
    </location>
</feature>
<dbReference type="PIRSF" id="PIRSF036292">
    <property type="entry name" value="Prenylcysteine_oxidase"/>
    <property type="match status" value="1"/>
</dbReference>
<evidence type="ECO:0000256" key="4">
    <source>
        <dbReference type="ARBA" id="ARBA00022729"/>
    </source>
</evidence>
<dbReference type="PANTHER" id="PTHR15944">
    <property type="entry name" value="FARNESYLCYSTEINE LYASE"/>
    <property type="match status" value="1"/>
</dbReference>
<dbReference type="EMBL" id="MU858083">
    <property type="protein sequence ID" value="KAK4215114.1"/>
    <property type="molecule type" value="Genomic_DNA"/>
</dbReference>
<dbReference type="GO" id="GO:0001735">
    <property type="term" value="F:prenylcysteine oxidase activity"/>
    <property type="evidence" value="ECO:0007669"/>
    <property type="project" value="InterPro"/>
</dbReference>
<evidence type="ECO:0000313" key="12">
    <source>
        <dbReference type="Proteomes" id="UP001301769"/>
    </source>
</evidence>
<dbReference type="SUPFAM" id="SSF51905">
    <property type="entry name" value="FAD/NAD(P)-binding domain"/>
    <property type="match status" value="1"/>
</dbReference>
<keyword evidence="3" id="KW-0285">Flavoprotein</keyword>
<keyword evidence="11" id="KW-0456">Lyase</keyword>
<evidence type="ECO:0000256" key="7">
    <source>
        <dbReference type="ARBA" id="ARBA00023180"/>
    </source>
</evidence>
<dbReference type="AlphaFoldDB" id="A0AAN6Y9V8"/>
<reference evidence="11" key="2">
    <citation type="submission" date="2023-05" db="EMBL/GenBank/DDBJ databases">
        <authorList>
            <consortium name="Lawrence Berkeley National Laboratory"/>
            <person name="Steindorff A."/>
            <person name="Hensen N."/>
            <person name="Bonometti L."/>
            <person name="Westerberg I."/>
            <person name="Brannstrom I.O."/>
            <person name="Guillou S."/>
            <person name="Cros-Aarteil S."/>
            <person name="Calhoun S."/>
            <person name="Haridas S."/>
            <person name="Kuo A."/>
            <person name="Mondo S."/>
            <person name="Pangilinan J."/>
            <person name="Riley R."/>
            <person name="Labutti K."/>
            <person name="Andreopoulos B."/>
            <person name="Lipzen A."/>
            <person name="Chen C."/>
            <person name="Yanf M."/>
            <person name="Daum C."/>
            <person name="Ng V."/>
            <person name="Clum A."/>
            <person name="Ohm R."/>
            <person name="Martin F."/>
            <person name="Silar P."/>
            <person name="Natvig D."/>
            <person name="Lalanne C."/>
            <person name="Gautier V."/>
            <person name="Ament-Velasquez S.L."/>
            <person name="Kruys A."/>
            <person name="Hutchinson M.I."/>
            <person name="Powell A.J."/>
            <person name="Barry K."/>
            <person name="Miller A.N."/>
            <person name="Grigoriev I.V."/>
            <person name="Debuchy R."/>
            <person name="Gladieux P."/>
            <person name="Thoren M.H."/>
            <person name="Johannesson H."/>
        </authorList>
    </citation>
    <scope>NUCLEOTIDE SEQUENCE</scope>
    <source>
        <strain evidence="11">PSN293</strain>
    </source>
</reference>
<keyword evidence="5" id="KW-0274">FAD</keyword>
<evidence type="ECO:0000256" key="8">
    <source>
        <dbReference type="SAM" id="MobiDB-lite"/>
    </source>
</evidence>
<feature type="signal peptide" evidence="9">
    <location>
        <begin position="1"/>
        <end position="20"/>
    </location>
</feature>
<dbReference type="GO" id="GO:0030328">
    <property type="term" value="P:prenylcysteine catabolic process"/>
    <property type="evidence" value="ECO:0007669"/>
    <property type="project" value="InterPro"/>
</dbReference>
<protein>
    <submittedName>
        <fullName evidence="11">Prenylcysteine lyase-domain-containing protein</fullName>
    </submittedName>
</protein>
<evidence type="ECO:0000256" key="5">
    <source>
        <dbReference type="ARBA" id="ARBA00022827"/>
    </source>
</evidence>
<evidence type="ECO:0000256" key="3">
    <source>
        <dbReference type="ARBA" id="ARBA00022630"/>
    </source>
</evidence>
<keyword evidence="7" id="KW-0325">Glycoprotein</keyword>
<dbReference type="PANTHER" id="PTHR15944:SF0">
    <property type="entry name" value="PRENYLCYSTEINE LYASE DOMAIN-CONTAINING PROTEIN"/>
    <property type="match status" value="1"/>
</dbReference>
<dbReference type="GO" id="GO:0016829">
    <property type="term" value="F:lyase activity"/>
    <property type="evidence" value="ECO:0007669"/>
    <property type="project" value="UniProtKB-KW"/>
</dbReference>
<dbReference type="InterPro" id="IPR017046">
    <property type="entry name" value="Prenylcysteine_Oxase1"/>
</dbReference>
<feature type="domain" description="Prenylcysteine lyase" evidence="10">
    <location>
        <begin position="140"/>
        <end position="556"/>
    </location>
</feature>
<dbReference type="InterPro" id="IPR036188">
    <property type="entry name" value="FAD/NAD-bd_sf"/>
</dbReference>
<evidence type="ECO:0000256" key="1">
    <source>
        <dbReference type="ARBA" id="ARBA00001974"/>
    </source>
</evidence>